<dbReference type="EMBL" id="BSYR01000017">
    <property type="protein sequence ID" value="GMI80802.1"/>
    <property type="molecule type" value="Genomic_DNA"/>
</dbReference>
<reference evidence="1" key="1">
    <citation type="submission" date="2023-05" db="EMBL/GenBank/DDBJ databases">
        <title>Genome and transcriptome analyses reveal genes involved in the formation of fine ridges on petal epidermal cells in Hibiscus trionum.</title>
        <authorList>
            <person name="Koshimizu S."/>
            <person name="Masuda S."/>
            <person name="Ishii T."/>
            <person name="Shirasu K."/>
            <person name="Hoshino A."/>
            <person name="Arita M."/>
        </authorList>
    </citation>
    <scope>NUCLEOTIDE SEQUENCE</scope>
    <source>
        <strain evidence="1">Hamamatsu line</strain>
    </source>
</reference>
<keyword evidence="1" id="KW-0808">Transferase</keyword>
<dbReference type="CDD" id="cd09272">
    <property type="entry name" value="RNase_HI_RT_Ty1"/>
    <property type="match status" value="1"/>
</dbReference>
<keyword evidence="1" id="KW-0418">Kinase</keyword>
<sequence>MQKVHYSSAMGSLMYAMVCTRPDLAYAIGTISRFLSNPGREHWNAVKWIMRYLRGSSNLKLCFSTEKFVLVGYTDSDMAKDIDSRRSTSGYSITYAWGAVAWQSRLQKCVALSTTKSEFIAATEACKEMLWMKKFVHELDFTQERYVLYCDSHSSIHLGKNSNFHARSKHIDVSYH</sequence>
<protein>
    <submittedName>
        <fullName evidence="1">Cysteine-rich RLK (RECEPTOR-like protein kinase) 8</fullName>
    </submittedName>
</protein>
<dbReference type="AlphaFoldDB" id="A0A9W7HPX5"/>
<proteinExistence type="predicted"/>
<name>A0A9W7HPX5_HIBTR</name>
<gene>
    <name evidence="1" type="ORF">HRI_001749500</name>
</gene>
<comment type="caution">
    <text evidence="1">The sequence shown here is derived from an EMBL/GenBank/DDBJ whole genome shotgun (WGS) entry which is preliminary data.</text>
</comment>
<keyword evidence="2" id="KW-1185">Reference proteome</keyword>
<accession>A0A9W7HPX5</accession>
<evidence type="ECO:0000313" key="1">
    <source>
        <dbReference type="EMBL" id="GMI80802.1"/>
    </source>
</evidence>
<dbReference type="OrthoDB" id="999247at2759"/>
<dbReference type="GO" id="GO:0016301">
    <property type="term" value="F:kinase activity"/>
    <property type="evidence" value="ECO:0007669"/>
    <property type="project" value="UniProtKB-KW"/>
</dbReference>
<dbReference type="PANTHER" id="PTHR11439">
    <property type="entry name" value="GAG-POL-RELATED RETROTRANSPOSON"/>
    <property type="match status" value="1"/>
</dbReference>
<dbReference type="PANTHER" id="PTHR11439:SF467">
    <property type="entry name" value="INTEGRASE CATALYTIC DOMAIN-CONTAINING PROTEIN"/>
    <property type="match status" value="1"/>
</dbReference>
<evidence type="ECO:0000313" key="2">
    <source>
        <dbReference type="Proteomes" id="UP001165190"/>
    </source>
</evidence>
<organism evidence="1 2">
    <name type="scientific">Hibiscus trionum</name>
    <name type="common">Flower of an hour</name>
    <dbReference type="NCBI Taxonomy" id="183268"/>
    <lineage>
        <taxon>Eukaryota</taxon>
        <taxon>Viridiplantae</taxon>
        <taxon>Streptophyta</taxon>
        <taxon>Embryophyta</taxon>
        <taxon>Tracheophyta</taxon>
        <taxon>Spermatophyta</taxon>
        <taxon>Magnoliopsida</taxon>
        <taxon>eudicotyledons</taxon>
        <taxon>Gunneridae</taxon>
        <taxon>Pentapetalae</taxon>
        <taxon>rosids</taxon>
        <taxon>malvids</taxon>
        <taxon>Malvales</taxon>
        <taxon>Malvaceae</taxon>
        <taxon>Malvoideae</taxon>
        <taxon>Hibiscus</taxon>
    </lineage>
</organism>
<dbReference type="Proteomes" id="UP001165190">
    <property type="component" value="Unassembled WGS sequence"/>
</dbReference>